<organism evidence="2 3">
    <name type="scientific">Candidatus Limisoma intestinavium</name>
    <dbReference type="NCBI Taxonomy" id="2840856"/>
    <lineage>
        <taxon>Bacteria</taxon>
        <taxon>Pseudomonadati</taxon>
        <taxon>Bacteroidota</taxon>
        <taxon>Bacteroidia</taxon>
        <taxon>Bacteroidales</taxon>
        <taxon>Candidatus Limisoma</taxon>
    </lineage>
</organism>
<evidence type="ECO:0000256" key="1">
    <source>
        <dbReference type="SAM" id="SignalP"/>
    </source>
</evidence>
<keyword evidence="1" id="KW-0732">Signal</keyword>
<name>A0A9D1LFJ5_9BACT</name>
<dbReference type="PROSITE" id="PS51257">
    <property type="entry name" value="PROKAR_LIPOPROTEIN"/>
    <property type="match status" value="1"/>
</dbReference>
<evidence type="ECO:0008006" key="4">
    <source>
        <dbReference type="Google" id="ProtNLM"/>
    </source>
</evidence>
<evidence type="ECO:0000313" key="3">
    <source>
        <dbReference type="Proteomes" id="UP000824076"/>
    </source>
</evidence>
<dbReference type="AlphaFoldDB" id="A0A9D1LFJ5"/>
<gene>
    <name evidence="2" type="ORF">IAD18_03875</name>
</gene>
<protein>
    <recommendedName>
        <fullName evidence="4">Lipocalin-like domain-containing protein</fullName>
    </recommendedName>
</protein>
<dbReference type="Proteomes" id="UP000824076">
    <property type="component" value="Unassembled WGS sequence"/>
</dbReference>
<proteinExistence type="predicted"/>
<feature type="non-terminal residue" evidence="2">
    <location>
        <position position="84"/>
    </location>
</feature>
<feature type="chain" id="PRO_5038978905" description="Lipocalin-like domain-containing protein" evidence="1">
    <location>
        <begin position="21"/>
        <end position="84"/>
    </location>
</feature>
<accession>A0A9D1LFJ5</accession>
<comment type="caution">
    <text evidence="2">The sequence shown here is derived from an EMBL/GenBank/DDBJ whole genome shotgun (WGS) entry which is preliminary data.</text>
</comment>
<feature type="signal peptide" evidence="1">
    <location>
        <begin position="1"/>
        <end position="20"/>
    </location>
</feature>
<evidence type="ECO:0000313" key="2">
    <source>
        <dbReference type="EMBL" id="HIU38788.1"/>
    </source>
</evidence>
<reference evidence="2" key="2">
    <citation type="journal article" date="2021" name="PeerJ">
        <title>Extensive microbial diversity within the chicken gut microbiome revealed by metagenomics and culture.</title>
        <authorList>
            <person name="Gilroy R."/>
            <person name="Ravi A."/>
            <person name="Getino M."/>
            <person name="Pursley I."/>
            <person name="Horton D.L."/>
            <person name="Alikhan N.F."/>
            <person name="Baker D."/>
            <person name="Gharbi K."/>
            <person name="Hall N."/>
            <person name="Watson M."/>
            <person name="Adriaenssens E.M."/>
            <person name="Foster-Nyarko E."/>
            <person name="Jarju S."/>
            <person name="Secka A."/>
            <person name="Antonio M."/>
            <person name="Oren A."/>
            <person name="Chaudhuri R.R."/>
            <person name="La Ragione R."/>
            <person name="Hildebrand F."/>
            <person name="Pallen M.J."/>
        </authorList>
    </citation>
    <scope>NUCLEOTIDE SEQUENCE</scope>
    <source>
        <strain evidence="2">17073</strain>
    </source>
</reference>
<sequence>MNFKLFVLSAAVLAAMTACGEDDPKPEIEPPTVENLSGEVSGVWEKNSVIKVSGHITVPEGESLVIEEGVQVIFDSNGVGATHT</sequence>
<reference evidence="2" key="1">
    <citation type="submission" date="2020-10" db="EMBL/GenBank/DDBJ databases">
        <authorList>
            <person name="Gilroy R."/>
        </authorList>
    </citation>
    <scope>NUCLEOTIDE SEQUENCE</scope>
    <source>
        <strain evidence="2">17073</strain>
    </source>
</reference>
<dbReference type="EMBL" id="DVMS01000110">
    <property type="protein sequence ID" value="HIU38788.1"/>
    <property type="molecule type" value="Genomic_DNA"/>
</dbReference>